<keyword evidence="8" id="KW-0539">Nucleus</keyword>
<evidence type="ECO:0000256" key="9">
    <source>
        <dbReference type="SAM" id="MobiDB-lite"/>
    </source>
</evidence>
<dbReference type="EMBL" id="JABCRI010000012">
    <property type="protein sequence ID" value="KAF8396515.1"/>
    <property type="molecule type" value="Genomic_DNA"/>
</dbReference>
<dbReference type="GO" id="GO:0008270">
    <property type="term" value="F:zinc ion binding"/>
    <property type="evidence" value="ECO:0007669"/>
    <property type="project" value="UniProtKB-KW"/>
</dbReference>
<dbReference type="OrthoDB" id="6077919at2759"/>
<dbReference type="Proteomes" id="UP000655225">
    <property type="component" value="Unassembled WGS sequence"/>
</dbReference>
<comment type="caution">
    <text evidence="10">The sequence shown here is derived from an EMBL/GenBank/DDBJ whole genome shotgun (WGS) entry which is preliminary data.</text>
</comment>
<evidence type="ECO:0000313" key="11">
    <source>
        <dbReference type="Proteomes" id="UP000655225"/>
    </source>
</evidence>
<evidence type="ECO:0000256" key="1">
    <source>
        <dbReference type="ARBA" id="ARBA00004123"/>
    </source>
</evidence>
<accession>A0A834YY03</accession>
<evidence type="ECO:0000256" key="7">
    <source>
        <dbReference type="ARBA" id="ARBA00023163"/>
    </source>
</evidence>
<feature type="compositionally biased region" description="Polar residues" evidence="9">
    <location>
        <begin position="1"/>
        <end position="14"/>
    </location>
</feature>
<dbReference type="AlphaFoldDB" id="A0A834YY03"/>
<dbReference type="OMA" id="EADMANC"/>
<dbReference type="PANTHER" id="PTHR26374:SF456">
    <property type="entry name" value="ZINC FINGER PROTEIN ZAT5-LIKE"/>
    <property type="match status" value="1"/>
</dbReference>
<keyword evidence="3" id="KW-0677">Repeat</keyword>
<protein>
    <recommendedName>
        <fullName evidence="12">C2H2-type domain-containing protein</fullName>
    </recommendedName>
</protein>
<evidence type="ECO:0000256" key="3">
    <source>
        <dbReference type="ARBA" id="ARBA00022737"/>
    </source>
</evidence>
<name>A0A834YY03_TETSI</name>
<keyword evidence="2" id="KW-0479">Metal-binding</keyword>
<keyword evidence="4" id="KW-0863">Zinc-finger</keyword>
<gene>
    <name evidence="10" type="ORF">HHK36_018139</name>
</gene>
<evidence type="ECO:0000256" key="2">
    <source>
        <dbReference type="ARBA" id="ARBA00022723"/>
    </source>
</evidence>
<keyword evidence="5" id="KW-0862">Zinc</keyword>
<proteinExistence type="predicted"/>
<organism evidence="10 11">
    <name type="scientific">Tetracentron sinense</name>
    <name type="common">Spur-leaf</name>
    <dbReference type="NCBI Taxonomy" id="13715"/>
    <lineage>
        <taxon>Eukaryota</taxon>
        <taxon>Viridiplantae</taxon>
        <taxon>Streptophyta</taxon>
        <taxon>Embryophyta</taxon>
        <taxon>Tracheophyta</taxon>
        <taxon>Spermatophyta</taxon>
        <taxon>Magnoliopsida</taxon>
        <taxon>Trochodendrales</taxon>
        <taxon>Trochodendraceae</taxon>
        <taxon>Tetracentron</taxon>
    </lineage>
</organism>
<evidence type="ECO:0000313" key="10">
    <source>
        <dbReference type="EMBL" id="KAF8396515.1"/>
    </source>
</evidence>
<evidence type="ECO:0008006" key="12">
    <source>
        <dbReference type="Google" id="ProtNLM"/>
    </source>
</evidence>
<keyword evidence="6" id="KW-0805">Transcription regulation</keyword>
<sequence length="187" mass="21209">MLESNMDSPQQIMGYSNDHIHIVKGKRTKRQRSSSKSEDDDYSFPSPTTSIELSESTEEEADMANCLILLAQGNGPKKIEDSRRFSESGLYVYECKTCNRCFPRRVLVWASFGGHMRRHRTCTSTTATMNMPTIASESQEEKKSRNVLALDLNLPAPEDDHRESKFAFASNDRRLVFSASALVDCHY</sequence>
<feature type="region of interest" description="Disordered" evidence="9">
    <location>
        <begin position="1"/>
        <end position="57"/>
    </location>
</feature>
<keyword evidence="11" id="KW-1185">Reference proteome</keyword>
<dbReference type="GO" id="GO:0005634">
    <property type="term" value="C:nucleus"/>
    <property type="evidence" value="ECO:0007669"/>
    <property type="project" value="UniProtKB-SubCell"/>
</dbReference>
<comment type="subcellular location">
    <subcellularLocation>
        <location evidence="1">Nucleus</location>
    </subcellularLocation>
</comment>
<evidence type="ECO:0000256" key="4">
    <source>
        <dbReference type="ARBA" id="ARBA00022771"/>
    </source>
</evidence>
<evidence type="ECO:0000256" key="8">
    <source>
        <dbReference type="ARBA" id="ARBA00023242"/>
    </source>
</evidence>
<reference evidence="10 11" key="1">
    <citation type="submission" date="2020-04" db="EMBL/GenBank/DDBJ databases">
        <title>Plant Genome Project.</title>
        <authorList>
            <person name="Zhang R.-G."/>
        </authorList>
    </citation>
    <scope>NUCLEOTIDE SEQUENCE [LARGE SCALE GENOMIC DNA]</scope>
    <source>
        <strain evidence="10">YNK0</strain>
        <tissue evidence="10">Leaf</tissue>
    </source>
</reference>
<feature type="compositionally biased region" description="Basic residues" evidence="9">
    <location>
        <begin position="22"/>
        <end position="33"/>
    </location>
</feature>
<evidence type="ECO:0000256" key="6">
    <source>
        <dbReference type="ARBA" id="ARBA00023015"/>
    </source>
</evidence>
<dbReference type="PANTHER" id="PTHR26374">
    <property type="entry name" value="ZINC FINGER PROTEIN ZAT5"/>
    <property type="match status" value="1"/>
</dbReference>
<keyword evidence="7" id="KW-0804">Transcription</keyword>
<evidence type="ECO:0000256" key="5">
    <source>
        <dbReference type="ARBA" id="ARBA00022833"/>
    </source>
</evidence>